<comment type="similarity">
    <text evidence="2 9">Belongs to the ABC-2 integral membrane protein family.</text>
</comment>
<name>A0A7T7UVJ8_9FLAO</name>
<dbReference type="GeneID" id="93131388"/>
<dbReference type="PANTHER" id="PTHR30413:SF8">
    <property type="entry name" value="TRANSPORT PERMEASE PROTEIN"/>
    <property type="match status" value="1"/>
</dbReference>
<keyword evidence="3 9" id="KW-0813">Transport</keyword>
<dbReference type="InterPro" id="IPR013525">
    <property type="entry name" value="ABC2_TM"/>
</dbReference>
<dbReference type="PROSITE" id="PS51012">
    <property type="entry name" value="ABC_TM2"/>
    <property type="match status" value="1"/>
</dbReference>
<evidence type="ECO:0000313" key="12">
    <source>
        <dbReference type="Proteomes" id="UP000595426"/>
    </source>
</evidence>
<feature type="transmembrane region" description="Helical" evidence="9">
    <location>
        <begin position="133"/>
        <end position="154"/>
    </location>
</feature>
<comment type="subcellular location">
    <subcellularLocation>
        <location evidence="1">Cell inner membrane</location>
        <topology evidence="1">Multi-pass membrane protein</topology>
    </subcellularLocation>
    <subcellularLocation>
        <location evidence="9">Cell membrane</location>
        <topology evidence="9">Multi-pass membrane protein</topology>
    </subcellularLocation>
</comment>
<dbReference type="PRINTS" id="PR00164">
    <property type="entry name" value="ABC2TRNSPORT"/>
</dbReference>
<evidence type="ECO:0000256" key="1">
    <source>
        <dbReference type="ARBA" id="ARBA00004429"/>
    </source>
</evidence>
<sequence length="283" mass="32458">MEDNRQNKWTEIIEPQSNLLDLNLKEVWRYRDLLLLLVKRDFVTYFKQTILGPIWFFINPILTTVIYTLVFGNIAGISTNGAPKIAFYLSGVVMWNYFSTSLTQISTVFTVNAPIFGKVYFPRLIMPLSSVVSNLMQFGIQFLLFVIIVIYYTYQGQLHPNIFVLITPLLIMLMAAFALGVGMIFSSMTTKYKDMTMLLTFGVQLFMYATPIIYPLSSINNKYKYLVELNPLTSIIENFRYAFLGIGNPNVEMLGYSFIVISIFLVIGAIVFNRVQKGFMDTI</sequence>
<keyword evidence="5" id="KW-0997">Cell inner membrane</keyword>
<evidence type="ECO:0000256" key="5">
    <source>
        <dbReference type="ARBA" id="ARBA00022519"/>
    </source>
</evidence>
<gene>
    <name evidence="11" type="ORF">I6H88_11135</name>
</gene>
<evidence type="ECO:0000256" key="2">
    <source>
        <dbReference type="ARBA" id="ARBA00007783"/>
    </source>
</evidence>
<keyword evidence="8 9" id="KW-0472">Membrane</keyword>
<feature type="transmembrane region" description="Helical" evidence="9">
    <location>
        <begin position="97"/>
        <end position="121"/>
    </location>
</feature>
<feature type="domain" description="ABC transmembrane type-2" evidence="10">
    <location>
        <begin position="51"/>
        <end position="275"/>
    </location>
</feature>
<evidence type="ECO:0000256" key="7">
    <source>
        <dbReference type="ARBA" id="ARBA00022989"/>
    </source>
</evidence>
<dbReference type="RefSeq" id="WP_034866663.1">
    <property type="nucleotide sequence ID" value="NZ_CBCSDR010000007.1"/>
</dbReference>
<evidence type="ECO:0000256" key="4">
    <source>
        <dbReference type="ARBA" id="ARBA00022475"/>
    </source>
</evidence>
<dbReference type="PANTHER" id="PTHR30413">
    <property type="entry name" value="INNER MEMBRANE TRANSPORT PERMEASE"/>
    <property type="match status" value="1"/>
</dbReference>
<evidence type="ECO:0000256" key="9">
    <source>
        <dbReference type="RuleBase" id="RU361157"/>
    </source>
</evidence>
<organism evidence="11 12">
    <name type="scientific">Elizabethkingia bruuniana</name>
    <dbReference type="NCBI Taxonomy" id="1756149"/>
    <lineage>
        <taxon>Bacteria</taxon>
        <taxon>Pseudomonadati</taxon>
        <taxon>Bacteroidota</taxon>
        <taxon>Flavobacteriia</taxon>
        <taxon>Flavobacteriales</taxon>
        <taxon>Weeksellaceae</taxon>
        <taxon>Elizabethkingia</taxon>
    </lineage>
</organism>
<dbReference type="GO" id="GO:0015920">
    <property type="term" value="P:lipopolysaccharide transport"/>
    <property type="evidence" value="ECO:0007669"/>
    <property type="project" value="TreeGrafter"/>
</dbReference>
<dbReference type="GO" id="GO:0043190">
    <property type="term" value="C:ATP-binding cassette (ABC) transporter complex"/>
    <property type="evidence" value="ECO:0007669"/>
    <property type="project" value="InterPro"/>
</dbReference>
<dbReference type="InterPro" id="IPR047817">
    <property type="entry name" value="ABC2_TM_bact-type"/>
</dbReference>
<evidence type="ECO:0000256" key="3">
    <source>
        <dbReference type="ARBA" id="ARBA00022448"/>
    </source>
</evidence>
<keyword evidence="12" id="KW-1185">Reference proteome</keyword>
<dbReference type="OrthoDB" id="9786910at2"/>
<dbReference type="EMBL" id="CP067018">
    <property type="protein sequence ID" value="QQN57016.1"/>
    <property type="molecule type" value="Genomic_DNA"/>
</dbReference>
<protein>
    <recommendedName>
        <fullName evidence="9">Transport permease protein</fullName>
    </recommendedName>
</protein>
<evidence type="ECO:0000259" key="10">
    <source>
        <dbReference type="PROSITE" id="PS51012"/>
    </source>
</evidence>
<proteinExistence type="inferred from homology"/>
<dbReference type="Proteomes" id="UP000595426">
    <property type="component" value="Chromosome"/>
</dbReference>
<feature type="transmembrane region" description="Helical" evidence="9">
    <location>
        <begin position="197"/>
        <end position="216"/>
    </location>
</feature>
<evidence type="ECO:0000256" key="6">
    <source>
        <dbReference type="ARBA" id="ARBA00022692"/>
    </source>
</evidence>
<dbReference type="AlphaFoldDB" id="A0A7T7UVJ8"/>
<dbReference type="GO" id="GO:0140359">
    <property type="term" value="F:ABC-type transporter activity"/>
    <property type="evidence" value="ECO:0007669"/>
    <property type="project" value="InterPro"/>
</dbReference>
<keyword evidence="7 9" id="KW-1133">Transmembrane helix</keyword>
<dbReference type="InterPro" id="IPR000412">
    <property type="entry name" value="ABC_2_transport"/>
</dbReference>
<evidence type="ECO:0000256" key="8">
    <source>
        <dbReference type="ARBA" id="ARBA00023136"/>
    </source>
</evidence>
<keyword evidence="4 9" id="KW-1003">Cell membrane</keyword>
<feature type="transmembrane region" description="Helical" evidence="9">
    <location>
        <begin position="54"/>
        <end position="77"/>
    </location>
</feature>
<evidence type="ECO:0000313" key="11">
    <source>
        <dbReference type="EMBL" id="QQN57016.1"/>
    </source>
</evidence>
<feature type="transmembrane region" description="Helical" evidence="9">
    <location>
        <begin position="160"/>
        <end position="185"/>
    </location>
</feature>
<dbReference type="Pfam" id="PF01061">
    <property type="entry name" value="ABC2_membrane"/>
    <property type="match status" value="1"/>
</dbReference>
<reference evidence="11 12" key="1">
    <citation type="submission" date="2020-12" db="EMBL/GenBank/DDBJ databases">
        <title>FDA dAtabase for Regulatory Grade micrObial Sequences (FDA-ARGOS): Supporting development and validation of Infectious Disease Dx tests.</title>
        <authorList>
            <person name="Kerrigan L."/>
            <person name="Long C."/>
            <person name="Tallon L."/>
            <person name="Sadzewicz L."/>
            <person name="Zhao X."/>
            <person name="Boylan J."/>
            <person name="Ott S."/>
            <person name="Bowen H."/>
            <person name="Vavikolanu K."/>
            <person name="Mehta A."/>
            <person name="Aluvathingal J."/>
            <person name="Nadendla S."/>
            <person name="Yan Y."/>
            <person name="Sichtig H."/>
        </authorList>
    </citation>
    <scope>NUCLEOTIDE SEQUENCE [LARGE SCALE GENOMIC DNA]</scope>
    <source>
        <strain evidence="11 12">FDAARGOS_1031</strain>
    </source>
</reference>
<accession>A0A7T7UVJ8</accession>
<feature type="transmembrane region" description="Helical" evidence="9">
    <location>
        <begin position="253"/>
        <end position="272"/>
    </location>
</feature>
<dbReference type="KEGG" id="egm:AYC65_00645"/>
<keyword evidence="6 9" id="KW-0812">Transmembrane</keyword>